<gene>
    <name evidence="2" type="ORF">HMI49_08630</name>
</gene>
<name>A0A3A8ILN5_9BACT</name>
<accession>A0A3A8ILN5</accession>
<evidence type="ECO:0000256" key="1">
    <source>
        <dbReference type="SAM" id="SignalP"/>
    </source>
</evidence>
<dbReference type="Proteomes" id="UP000563426">
    <property type="component" value="Unassembled WGS sequence"/>
</dbReference>
<dbReference type="RefSeq" id="WP_120524562.1">
    <property type="nucleotide sequence ID" value="NZ_JABFJV010000033.1"/>
</dbReference>
<evidence type="ECO:0000313" key="2">
    <source>
        <dbReference type="EMBL" id="NOK33257.1"/>
    </source>
</evidence>
<comment type="caution">
    <text evidence="2">The sequence shown here is derived from an EMBL/GenBank/DDBJ whole genome shotgun (WGS) entry which is preliminary data.</text>
</comment>
<feature type="signal peptide" evidence="1">
    <location>
        <begin position="1"/>
        <end position="31"/>
    </location>
</feature>
<dbReference type="EMBL" id="JABFJV010000033">
    <property type="protein sequence ID" value="NOK33257.1"/>
    <property type="molecule type" value="Genomic_DNA"/>
</dbReference>
<reference evidence="2 3" key="1">
    <citation type="submission" date="2020-05" db="EMBL/GenBank/DDBJ databases">
        <authorList>
            <person name="Whitworth D."/>
        </authorList>
    </citation>
    <scope>NUCLEOTIDE SEQUENCE [LARGE SCALE GENOMIC DNA]</scope>
    <source>
        <strain evidence="2 3">AB043B</strain>
    </source>
</reference>
<proteinExistence type="predicted"/>
<feature type="chain" id="PRO_5044076136" description="DUF5723 domain-containing protein" evidence="1">
    <location>
        <begin position="32"/>
        <end position="419"/>
    </location>
</feature>
<sequence>MASWSRTVHRSPSLVLFAAVAVLLSSGAALADNPPLTSSNYAIDVFQGPVLAPVRVSGLAGAYAPIAEGVEGIAVNTAAPAVRSLYSSKPVDYDLSLGFTFPSSLRNTDFDNNGTVGFTFKDFVFPQIGGLIQWGRWGFGGLTSIQTYTLGQDANGQTLLLNTNRFQIQLARTFLDGELAVGVGLRAVSLTLGTDAAPEANLASMLGGNLEAGALWTPMALPLRAALTFRAPVQGRLTPDSQATADAEGNVKVADLYLPSTIKLPWEIEAGIAWQFGARPLQMPWGPDRAERYRALPREKLLLTGSVLISGAASNAIGFESFLSQQLERSGRRLVLSPRVGAEWEPLENRLQLRAGSYLEPSRFDAIGPRLHGTAGAELRLFSWSVFGLMSPGTSWRISGFADVSRLYFGWGFGVGTWH</sequence>
<protein>
    <recommendedName>
        <fullName evidence="4">DUF5723 domain-containing protein</fullName>
    </recommendedName>
</protein>
<evidence type="ECO:0008006" key="4">
    <source>
        <dbReference type="Google" id="ProtNLM"/>
    </source>
</evidence>
<keyword evidence="3" id="KW-1185">Reference proteome</keyword>
<organism evidence="2 3">
    <name type="scientific">Corallococcus exercitus</name>
    <dbReference type="NCBI Taxonomy" id="2316736"/>
    <lineage>
        <taxon>Bacteria</taxon>
        <taxon>Pseudomonadati</taxon>
        <taxon>Myxococcota</taxon>
        <taxon>Myxococcia</taxon>
        <taxon>Myxococcales</taxon>
        <taxon>Cystobacterineae</taxon>
        <taxon>Myxococcaceae</taxon>
        <taxon>Corallococcus</taxon>
    </lineage>
</organism>
<evidence type="ECO:0000313" key="3">
    <source>
        <dbReference type="Proteomes" id="UP000563426"/>
    </source>
</evidence>
<dbReference type="OrthoDB" id="5521843at2"/>
<dbReference type="Gene3D" id="2.40.160.60">
    <property type="entry name" value="Outer membrane protein transport protein (OMPP1/FadL/TodX)"/>
    <property type="match status" value="1"/>
</dbReference>
<dbReference type="AlphaFoldDB" id="A0A3A8ILN5"/>
<keyword evidence="1" id="KW-0732">Signal</keyword>